<evidence type="ECO:0000313" key="7">
    <source>
        <dbReference type="EMBL" id="MFC3148037.1"/>
    </source>
</evidence>
<dbReference type="SUPFAM" id="SSF56059">
    <property type="entry name" value="Glutathione synthetase ATP-binding domain-like"/>
    <property type="match status" value="1"/>
</dbReference>
<protein>
    <submittedName>
        <fullName evidence="7">GNAT family N-acetyltransferase</fullName>
        <ecNumber evidence="7">2.3.1.-</ecNumber>
    </submittedName>
</protein>
<keyword evidence="7" id="KW-0808">Transferase</keyword>
<keyword evidence="1" id="KW-0436">Ligase</keyword>
<evidence type="ECO:0000256" key="2">
    <source>
        <dbReference type="ARBA" id="ARBA00022741"/>
    </source>
</evidence>
<dbReference type="InterPro" id="IPR000182">
    <property type="entry name" value="GNAT_dom"/>
</dbReference>
<organism evidence="7 8">
    <name type="scientific">Piscinibacterium candidicorallinum</name>
    <dbReference type="NCBI Taxonomy" id="1793872"/>
    <lineage>
        <taxon>Bacteria</taxon>
        <taxon>Pseudomonadati</taxon>
        <taxon>Pseudomonadota</taxon>
        <taxon>Betaproteobacteria</taxon>
        <taxon>Burkholderiales</taxon>
        <taxon>Piscinibacterium</taxon>
    </lineage>
</organism>
<dbReference type="SUPFAM" id="SSF55729">
    <property type="entry name" value="Acyl-CoA N-acyltransferases (Nat)"/>
    <property type="match status" value="1"/>
</dbReference>
<gene>
    <name evidence="7" type="ORF">ACFOEN_10325</name>
</gene>
<dbReference type="InterPro" id="IPR051538">
    <property type="entry name" value="Acyl-CoA_Synth/Transferase"/>
</dbReference>
<accession>A0ABV7H317</accession>
<feature type="domain" description="N-acetyltransferase" evidence="6">
    <location>
        <begin position="715"/>
        <end position="875"/>
    </location>
</feature>
<dbReference type="InterPro" id="IPR016181">
    <property type="entry name" value="Acyl_CoA_acyltransferase"/>
</dbReference>
<dbReference type="EC" id="2.3.1.-" evidence="7"/>
<dbReference type="EMBL" id="JBHRTI010000004">
    <property type="protein sequence ID" value="MFC3148037.1"/>
    <property type="molecule type" value="Genomic_DNA"/>
</dbReference>
<dbReference type="Pfam" id="PF13607">
    <property type="entry name" value="Succ_CoA_lig"/>
    <property type="match status" value="1"/>
</dbReference>
<comment type="caution">
    <text evidence="7">The sequence shown here is derived from an EMBL/GenBank/DDBJ whole genome shotgun (WGS) entry which is preliminary data.</text>
</comment>
<dbReference type="GO" id="GO:0016746">
    <property type="term" value="F:acyltransferase activity"/>
    <property type="evidence" value="ECO:0007669"/>
    <property type="project" value="UniProtKB-KW"/>
</dbReference>
<dbReference type="Gene3D" id="3.30.1490.20">
    <property type="entry name" value="ATP-grasp fold, A domain"/>
    <property type="match status" value="1"/>
</dbReference>
<evidence type="ECO:0000259" key="5">
    <source>
        <dbReference type="PROSITE" id="PS50975"/>
    </source>
</evidence>
<dbReference type="PROSITE" id="PS50975">
    <property type="entry name" value="ATP_GRASP"/>
    <property type="match status" value="1"/>
</dbReference>
<evidence type="ECO:0000259" key="6">
    <source>
        <dbReference type="PROSITE" id="PS51186"/>
    </source>
</evidence>
<keyword evidence="8" id="KW-1185">Reference proteome</keyword>
<evidence type="ECO:0000256" key="1">
    <source>
        <dbReference type="ARBA" id="ARBA00022598"/>
    </source>
</evidence>
<keyword evidence="2 4" id="KW-0547">Nucleotide-binding</keyword>
<name>A0ABV7H317_9BURK</name>
<evidence type="ECO:0000313" key="8">
    <source>
        <dbReference type="Proteomes" id="UP001595556"/>
    </source>
</evidence>
<keyword evidence="7" id="KW-0012">Acyltransferase</keyword>
<dbReference type="InterPro" id="IPR016102">
    <property type="entry name" value="Succinyl-CoA_synth-like"/>
</dbReference>
<evidence type="ECO:0000256" key="3">
    <source>
        <dbReference type="ARBA" id="ARBA00022840"/>
    </source>
</evidence>
<dbReference type="Gene3D" id="3.40.50.261">
    <property type="entry name" value="Succinyl-CoA synthetase domains"/>
    <property type="match status" value="2"/>
</dbReference>
<evidence type="ECO:0000256" key="4">
    <source>
        <dbReference type="PROSITE-ProRule" id="PRU00409"/>
    </source>
</evidence>
<dbReference type="InterPro" id="IPR011761">
    <property type="entry name" value="ATP-grasp"/>
</dbReference>
<dbReference type="Gene3D" id="3.30.470.20">
    <property type="entry name" value="ATP-grasp fold, B domain"/>
    <property type="match status" value="1"/>
</dbReference>
<dbReference type="CDD" id="cd04301">
    <property type="entry name" value="NAT_SF"/>
    <property type="match status" value="1"/>
</dbReference>
<dbReference type="InterPro" id="IPR032875">
    <property type="entry name" value="Succ_CoA_lig_flav_dom"/>
</dbReference>
<reference evidence="8" key="1">
    <citation type="journal article" date="2019" name="Int. J. Syst. Evol. Microbiol.">
        <title>The Global Catalogue of Microorganisms (GCM) 10K type strain sequencing project: providing services to taxonomists for standard genome sequencing and annotation.</title>
        <authorList>
            <consortium name="The Broad Institute Genomics Platform"/>
            <consortium name="The Broad Institute Genome Sequencing Center for Infectious Disease"/>
            <person name="Wu L."/>
            <person name="Ma J."/>
        </authorList>
    </citation>
    <scope>NUCLEOTIDE SEQUENCE [LARGE SCALE GENOMIC DNA]</scope>
    <source>
        <strain evidence="8">KCTC 52168</strain>
    </source>
</reference>
<proteinExistence type="predicted"/>
<dbReference type="Gene3D" id="3.40.630.30">
    <property type="match status" value="1"/>
</dbReference>
<dbReference type="SUPFAM" id="SSF52210">
    <property type="entry name" value="Succinyl-CoA synthetase domains"/>
    <property type="match status" value="2"/>
</dbReference>
<dbReference type="PROSITE" id="PS51186">
    <property type="entry name" value="GNAT"/>
    <property type="match status" value="1"/>
</dbReference>
<dbReference type="PANTHER" id="PTHR43334:SF1">
    <property type="entry name" value="3-HYDROXYPROPIONATE--COA LIGASE [ADP-FORMING]"/>
    <property type="match status" value="1"/>
</dbReference>
<dbReference type="InterPro" id="IPR013815">
    <property type="entry name" value="ATP_grasp_subdomain_1"/>
</dbReference>
<dbReference type="Pfam" id="PF13549">
    <property type="entry name" value="ATP-grasp_5"/>
    <property type="match status" value="1"/>
</dbReference>
<dbReference type="RefSeq" id="WP_377303618.1">
    <property type="nucleotide sequence ID" value="NZ_CP180191.1"/>
</dbReference>
<dbReference type="Pfam" id="PF00583">
    <property type="entry name" value="Acetyltransf_1"/>
    <property type="match status" value="1"/>
</dbReference>
<keyword evidence="3 4" id="KW-0067">ATP-binding</keyword>
<feature type="domain" description="ATP-grasp" evidence="5">
    <location>
        <begin position="470"/>
        <end position="521"/>
    </location>
</feature>
<dbReference type="PANTHER" id="PTHR43334">
    <property type="entry name" value="ACETATE--COA LIGASE [ADP-FORMING]"/>
    <property type="match status" value="1"/>
</dbReference>
<sequence length="875" mass="94230">MAHALSALFDPRRVLVVHGHTLDLLRNRLLDALPERTAGTVAISRVGTDAEGRFKAPAGKFDLALLLVPDEQLLAAVRCAAENGVARVLVAPGDTPTELTQACHVAADAGGCIMLGPHAFGMQRPHLQLNASLAEATAAPGNIAVISQSTSLTLAILDWAADTRVGFSLVSSAAPEGPVGVAQLLDFCATDPKTTAVALYMDTKPSTPAHTRRFMSALRACAASKPVVVLKPTGDGPPTDAPVVEVREDEAVFNTALSRAGAVRVWFFIQMFSAIKLLGSRQRPQGRRLAILSNSTAAARMAVDWGQRVRVRARATELSSTVSGAKSADVAQAWSVQISRALADEANDGVLIMVTPTATLTDAVIEELAALGKARTEAPDKPLLACVLGDARARPLRQIFEKHGIPALRTPEASVDAFGNLASFRYNQELLQQIPAPIAAHAPADLDGARALMQHVLDHEQRAMTGVTALSVLSAIGLPVARAAYATDATAAIMAAQQIGFPIVMKVQGEGIIQKSRGGGVALDLRNSRELQEALVQIKANAQRAYRSATVAGVLVQQMVTDSTAPDDAPELMLRVQRHRLFGPVISFGAGGTAAHLIDDAASELAPLNRFLAQRLIERTRVSQVLANRPDADQLMTGLQNLLLAVSEAVCELPQLSGIDINPIMVADGELKVADATLQLSREPIEPRDRYAHMVIHPYPADLVREATMRSGERYVLRPIRPEDARALQAFVKNDLSEESRYMRFISSMKELTPSMLKRYTQIDYDREMALVATLDDPQQLGTERIIGVSRWLLNRDATTAEYALAVGDGHQRQGVGGALMRMLEEVARKKHLKAIEGFVLNTNDGMLGLMTGLGYKSERYEDDPSMRRVWKALD</sequence>
<dbReference type="Proteomes" id="UP001595556">
    <property type="component" value="Unassembled WGS sequence"/>
</dbReference>